<dbReference type="EMBL" id="WJJP01000251">
    <property type="protein sequence ID" value="MBD3324528.1"/>
    <property type="molecule type" value="Genomic_DNA"/>
</dbReference>
<dbReference type="Pfam" id="PF13580">
    <property type="entry name" value="SIS_2"/>
    <property type="match status" value="1"/>
</dbReference>
<organism evidence="2 3">
    <name type="scientific">candidate division KSB3 bacterium</name>
    <dbReference type="NCBI Taxonomy" id="2044937"/>
    <lineage>
        <taxon>Bacteria</taxon>
        <taxon>candidate division KSB3</taxon>
    </lineage>
</organism>
<name>A0A9D5JUT2_9BACT</name>
<evidence type="ECO:0000313" key="3">
    <source>
        <dbReference type="Proteomes" id="UP000649604"/>
    </source>
</evidence>
<dbReference type="Gene3D" id="3.40.50.10490">
    <property type="entry name" value="Glucose-6-phosphate isomerase like protein, domain 1"/>
    <property type="match status" value="1"/>
</dbReference>
<dbReference type="GO" id="GO:0016853">
    <property type="term" value="F:isomerase activity"/>
    <property type="evidence" value="ECO:0007669"/>
    <property type="project" value="UniProtKB-KW"/>
</dbReference>
<accession>A0A9D5JUT2</accession>
<keyword evidence="2" id="KW-0413">Isomerase</keyword>
<dbReference type="Proteomes" id="UP000649604">
    <property type="component" value="Unassembled WGS sequence"/>
</dbReference>
<dbReference type="SUPFAM" id="SSF53697">
    <property type="entry name" value="SIS domain"/>
    <property type="match status" value="1"/>
</dbReference>
<dbReference type="GO" id="GO:1901135">
    <property type="term" value="P:carbohydrate derivative metabolic process"/>
    <property type="evidence" value="ECO:0007669"/>
    <property type="project" value="InterPro"/>
</dbReference>
<comment type="caution">
    <text evidence="2">The sequence shown here is derived from an EMBL/GenBank/DDBJ whole genome shotgun (WGS) entry which is preliminary data.</text>
</comment>
<dbReference type="InterPro" id="IPR046348">
    <property type="entry name" value="SIS_dom_sf"/>
</dbReference>
<dbReference type="InterPro" id="IPR001347">
    <property type="entry name" value="SIS_dom"/>
</dbReference>
<evidence type="ECO:0000259" key="1">
    <source>
        <dbReference type="Pfam" id="PF13580"/>
    </source>
</evidence>
<reference evidence="2" key="1">
    <citation type="submission" date="2019-11" db="EMBL/GenBank/DDBJ databases">
        <title>Microbial mats filling the niche in hypersaline microbial mats.</title>
        <authorList>
            <person name="Wong H.L."/>
            <person name="Macleod F.I."/>
            <person name="White R.A. III"/>
            <person name="Burns B.P."/>
        </authorList>
    </citation>
    <scope>NUCLEOTIDE SEQUENCE</scope>
    <source>
        <strain evidence="2">Rbin_158</strain>
    </source>
</reference>
<evidence type="ECO:0000313" key="2">
    <source>
        <dbReference type="EMBL" id="MBD3324528.1"/>
    </source>
</evidence>
<feature type="domain" description="SIS" evidence="1">
    <location>
        <begin position="8"/>
        <end position="144"/>
    </location>
</feature>
<sequence>MNKEVTGYTDTLVDIMHKIAADIDTIQKAAQVVAQSIAREEPVHVIGPGGHSNMGAEEVFWRAGGLAPINAILDAGFNLIHGAKRSNYIERTPGYAVRVLDAYRLGRKPGEVIIIVNAYGINAMCIDTVLEAQKRQMVTIGITSRSFADAVPPDHPSRHASGKNLYQEVDYFLNCHMPYGDAIVEIEGCPQKTGPTSTFCNTFTINVLMIEAVKALVTMGVDPPLWMSANLPGGDEANRKLEEQYIPRIKHLG</sequence>
<dbReference type="AlphaFoldDB" id="A0A9D5JUT2"/>
<dbReference type="NCBIfam" id="NF002805">
    <property type="entry name" value="PRK02947.1"/>
    <property type="match status" value="1"/>
</dbReference>
<proteinExistence type="predicted"/>
<dbReference type="GO" id="GO:0097367">
    <property type="term" value="F:carbohydrate derivative binding"/>
    <property type="evidence" value="ECO:0007669"/>
    <property type="project" value="InterPro"/>
</dbReference>
<gene>
    <name evidence="2" type="ORF">GF339_08080</name>
</gene>
<protein>
    <submittedName>
        <fullName evidence="2">Sugar isomerase domain-containing protein</fullName>
    </submittedName>
</protein>